<dbReference type="RefSeq" id="WP_043679647.1">
    <property type="nucleotide sequence ID" value="NZ_JACHIB010000001.1"/>
</dbReference>
<dbReference type="Gene3D" id="2.40.170.20">
    <property type="entry name" value="TonB-dependent receptor, beta-barrel domain"/>
    <property type="match status" value="1"/>
</dbReference>
<name>A0A7W9WM95_CASDE</name>
<evidence type="ECO:0000256" key="10">
    <source>
        <dbReference type="ARBA" id="ARBA00023170"/>
    </source>
</evidence>
<keyword evidence="8 13" id="KW-0798">TonB box</keyword>
<comment type="subcellular location">
    <subcellularLocation>
        <location evidence="1 12">Cell outer membrane</location>
        <topology evidence="1 12">Multi-pass membrane protein</topology>
    </subcellularLocation>
</comment>
<evidence type="ECO:0000256" key="8">
    <source>
        <dbReference type="ARBA" id="ARBA00023077"/>
    </source>
</evidence>
<gene>
    <name evidence="17" type="ORF">HNR28_000162</name>
</gene>
<dbReference type="InterPro" id="IPR036942">
    <property type="entry name" value="Beta-barrel_TonB_sf"/>
</dbReference>
<evidence type="ECO:0000256" key="9">
    <source>
        <dbReference type="ARBA" id="ARBA00023136"/>
    </source>
</evidence>
<keyword evidence="5 12" id="KW-0812">Transmembrane</keyword>
<evidence type="ECO:0000256" key="12">
    <source>
        <dbReference type="PROSITE-ProRule" id="PRU01360"/>
    </source>
</evidence>
<dbReference type="PROSITE" id="PS52016">
    <property type="entry name" value="TONB_DEPENDENT_REC_3"/>
    <property type="match status" value="1"/>
</dbReference>
<keyword evidence="11 12" id="KW-0998">Cell outer membrane</keyword>
<keyword evidence="6 14" id="KW-0732">Signal</keyword>
<evidence type="ECO:0000256" key="7">
    <source>
        <dbReference type="ARBA" id="ARBA00023065"/>
    </source>
</evidence>
<organism evidence="17 18">
    <name type="scientific">Castellaniella defragrans</name>
    <name type="common">Alcaligenes defragrans</name>
    <dbReference type="NCBI Taxonomy" id="75697"/>
    <lineage>
        <taxon>Bacteria</taxon>
        <taxon>Pseudomonadati</taxon>
        <taxon>Pseudomonadota</taxon>
        <taxon>Betaproteobacteria</taxon>
        <taxon>Burkholderiales</taxon>
        <taxon>Alcaligenaceae</taxon>
        <taxon>Castellaniella</taxon>
    </lineage>
</organism>
<dbReference type="GO" id="GO:0015344">
    <property type="term" value="F:siderophore uptake transmembrane transporter activity"/>
    <property type="evidence" value="ECO:0007669"/>
    <property type="project" value="TreeGrafter"/>
</dbReference>
<dbReference type="SUPFAM" id="SSF56935">
    <property type="entry name" value="Porins"/>
    <property type="match status" value="1"/>
</dbReference>
<evidence type="ECO:0000313" key="18">
    <source>
        <dbReference type="Proteomes" id="UP000541136"/>
    </source>
</evidence>
<evidence type="ECO:0000259" key="16">
    <source>
        <dbReference type="Pfam" id="PF07715"/>
    </source>
</evidence>
<evidence type="ECO:0000256" key="2">
    <source>
        <dbReference type="ARBA" id="ARBA00009810"/>
    </source>
</evidence>
<dbReference type="Gene3D" id="2.170.130.10">
    <property type="entry name" value="TonB-dependent receptor, plug domain"/>
    <property type="match status" value="1"/>
</dbReference>
<evidence type="ECO:0000256" key="4">
    <source>
        <dbReference type="ARBA" id="ARBA00022452"/>
    </source>
</evidence>
<dbReference type="GO" id="GO:0044718">
    <property type="term" value="P:siderophore transmembrane transport"/>
    <property type="evidence" value="ECO:0007669"/>
    <property type="project" value="TreeGrafter"/>
</dbReference>
<dbReference type="PANTHER" id="PTHR30069:SF53">
    <property type="entry name" value="COLICIN I RECEPTOR-RELATED"/>
    <property type="match status" value="1"/>
</dbReference>
<proteinExistence type="inferred from homology"/>
<evidence type="ECO:0000256" key="5">
    <source>
        <dbReference type="ARBA" id="ARBA00022692"/>
    </source>
</evidence>
<dbReference type="InterPro" id="IPR000531">
    <property type="entry name" value="Beta-barrel_TonB"/>
</dbReference>
<evidence type="ECO:0000256" key="13">
    <source>
        <dbReference type="RuleBase" id="RU003357"/>
    </source>
</evidence>
<dbReference type="Pfam" id="PF07715">
    <property type="entry name" value="Plug"/>
    <property type="match status" value="1"/>
</dbReference>
<dbReference type="Pfam" id="PF00593">
    <property type="entry name" value="TonB_dep_Rec_b-barrel"/>
    <property type="match status" value="1"/>
</dbReference>
<feature type="domain" description="TonB-dependent receptor plug" evidence="16">
    <location>
        <begin position="58"/>
        <end position="165"/>
    </location>
</feature>
<reference evidence="17 18" key="1">
    <citation type="submission" date="2020-08" db="EMBL/GenBank/DDBJ databases">
        <title>Genomic Encyclopedia of Type Strains, Phase IV (KMG-IV): sequencing the most valuable type-strain genomes for metagenomic binning, comparative biology and taxonomic classification.</title>
        <authorList>
            <person name="Goeker M."/>
        </authorList>
    </citation>
    <scope>NUCLEOTIDE SEQUENCE [LARGE SCALE GENOMIC DNA]</scope>
    <source>
        <strain evidence="17 18">DSM 12141</strain>
    </source>
</reference>
<dbReference type="CDD" id="cd01347">
    <property type="entry name" value="ligand_gated_channel"/>
    <property type="match status" value="1"/>
</dbReference>
<evidence type="ECO:0000256" key="3">
    <source>
        <dbReference type="ARBA" id="ARBA00022448"/>
    </source>
</evidence>
<dbReference type="InterPro" id="IPR037066">
    <property type="entry name" value="Plug_dom_sf"/>
</dbReference>
<feature type="signal peptide" evidence="14">
    <location>
        <begin position="1"/>
        <end position="23"/>
    </location>
</feature>
<accession>A0A7W9WM95</accession>
<sequence>MSSRKALAGICLAAWGAMGAAAAAEETEPGRLAGPGERQVAELPGVVVTATDTPRSRADAPASVAVIEGEALRRRPVNDLGDAVRDTVGVDLESAGLGRRGISIRGMSAGHTLMLVDGQRISASSSAIAHSDFELGWIPTEAIDRVEVVRGPLSSLYGSEALGGVVNVLTRAATDRWEGSFSGYALFGDHDLGGKQYKSGFYVGGPLVPGRLGLNAWGEYRHRDALRDAADTALTALDRQRAQNGHVGLAWTPDARQRIDLSMDAGTESQSGIREASAGSPYVADNDVQRRRYALSHTGRWNWGGTRVRLYRSTLYREAWRSDGADSTGPNRFTDTVLDGRADVSVGRAHRVSLGAELRRESLEDPSVNRAGRKAQNLRAVFGQDEIRLGERWELVLGSRFDHHPDFGWEASPRAYLLFHPSDALTFRAGAGRGFKAPSLKQLSPEYESWAAMGGRGVIRGNPDLQPETNQSYELGAAYDGGAWSASATLFHNDVKNLIETVRQPVCDVRGRVCLDYENVARTRLRGLELTAGAELARDWRVEANYTLLDARDRTTGERLADRSRHRAHATVEWTPLARLSTRLRVEYIGSQYRSATLDDRPGHTLLHWYADYELSRSLSLHLGIENLSDERLANDDADAYDRADEGRRFFAGLTARF</sequence>
<keyword evidence="4 12" id="KW-1134">Transmembrane beta strand</keyword>
<evidence type="ECO:0000256" key="1">
    <source>
        <dbReference type="ARBA" id="ARBA00004571"/>
    </source>
</evidence>
<dbReference type="PANTHER" id="PTHR30069">
    <property type="entry name" value="TONB-DEPENDENT OUTER MEMBRANE RECEPTOR"/>
    <property type="match status" value="1"/>
</dbReference>
<dbReference type="AlphaFoldDB" id="A0A7W9WM95"/>
<protein>
    <submittedName>
        <fullName evidence="17">Outer membrane receptor for ferrienterochelin and colicins</fullName>
    </submittedName>
</protein>
<evidence type="ECO:0000259" key="15">
    <source>
        <dbReference type="Pfam" id="PF00593"/>
    </source>
</evidence>
<feature type="domain" description="TonB-dependent receptor-like beta-barrel" evidence="15">
    <location>
        <begin position="255"/>
        <end position="628"/>
    </location>
</feature>
<dbReference type="InterPro" id="IPR012910">
    <property type="entry name" value="Plug_dom"/>
</dbReference>
<evidence type="ECO:0000256" key="11">
    <source>
        <dbReference type="ARBA" id="ARBA00023237"/>
    </source>
</evidence>
<dbReference type="InterPro" id="IPR039426">
    <property type="entry name" value="TonB-dep_rcpt-like"/>
</dbReference>
<keyword evidence="7" id="KW-0406">Ion transport</keyword>
<comment type="similarity">
    <text evidence="2 12 13">Belongs to the TonB-dependent receptor family.</text>
</comment>
<dbReference type="EMBL" id="JACHIB010000001">
    <property type="protein sequence ID" value="MBB6082144.1"/>
    <property type="molecule type" value="Genomic_DNA"/>
</dbReference>
<dbReference type="GO" id="GO:0009279">
    <property type="term" value="C:cell outer membrane"/>
    <property type="evidence" value="ECO:0007669"/>
    <property type="project" value="UniProtKB-SubCell"/>
</dbReference>
<evidence type="ECO:0000256" key="6">
    <source>
        <dbReference type="ARBA" id="ARBA00022729"/>
    </source>
</evidence>
<evidence type="ECO:0000313" key="17">
    <source>
        <dbReference type="EMBL" id="MBB6082144.1"/>
    </source>
</evidence>
<keyword evidence="3 12" id="KW-0813">Transport</keyword>
<keyword evidence="9 12" id="KW-0472">Membrane</keyword>
<keyword evidence="10 17" id="KW-0675">Receptor</keyword>
<comment type="caution">
    <text evidence="17">The sequence shown here is derived from an EMBL/GenBank/DDBJ whole genome shotgun (WGS) entry which is preliminary data.</text>
</comment>
<feature type="chain" id="PRO_5030597779" evidence="14">
    <location>
        <begin position="24"/>
        <end position="658"/>
    </location>
</feature>
<dbReference type="Proteomes" id="UP000541136">
    <property type="component" value="Unassembled WGS sequence"/>
</dbReference>
<evidence type="ECO:0000256" key="14">
    <source>
        <dbReference type="SAM" id="SignalP"/>
    </source>
</evidence>